<dbReference type="Pfam" id="PF01061">
    <property type="entry name" value="ABC2_membrane"/>
    <property type="match status" value="1"/>
</dbReference>
<dbReference type="AlphaFoldDB" id="C0CL36"/>
<dbReference type="Proteomes" id="UP000003100">
    <property type="component" value="Unassembled WGS sequence"/>
</dbReference>
<comment type="subcellular location">
    <subcellularLocation>
        <location evidence="1">Cell inner membrane</location>
        <topology evidence="1">Multi-pass membrane protein</topology>
    </subcellularLocation>
    <subcellularLocation>
        <location evidence="9">Cell membrane</location>
        <topology evidence="9">Multi-pass membrane protein</topology>
    </subcellularLocation>
</comment>
<reference evidence="11 12" key="2">
    <citation type="submission" date="2009-02" db="EMBL/GenBank/DDBJ databases">
        <title>Draft genome sequence of Blautia hydrogenotrophica DSM 10507 (Ruminococcus hydrogenotrophicus DSM 10507).</title>
        <authorList>
            <person name="Sudarsanam P."/>
            <person name="Ley R."/>
            <person name="Guruge J."/>
            <person name="Turnbaugh P.J."/>
            <person name="Mahowald M."/>
            <person name="Liep D."/>
            <person name="Gordon J."/>
        </authorList>
    </citation>
    <scope>NUCLEOTIDE SEQUENCE [LARGE SCALE GENOMIC DNA]</scope>
    <source>
        <strain evidence="12">DSM 10507 / JCM 14656 / S5a33</strain>
    </source>
</reference>
<feature type="transmembrane region" description="Helical" evidence="9">
    <location>
        <begin position="33"/>
        <end position="55"/>
    </location>
</feature>
<keyword evidence="4 9" id="KW-1003">Cell membrane</keyword>
<evidence type="ECO:0000256" key="2">
    <source>
        <dbReference type="ARBA" id="ARBA00007783"/>
    </source>
</evidence>
<keyword evidence="7 9" id="KW-1133">Transmembrane helix</keyword>
<dbReference type="RefSeq" id="WP_005947782.1">
    <property type="nucleotide sequence ID" value="NZ_CP136423.1"/>
</dbReference>
<evidence type="ECO:0000256" key="5">
    <source>
        <dbReference type="ARBA" id="ARBA00022519"/>
    </source>
</evidence>
<dbReference type="GO" id="GO:0140359">
    <property type="term" value="F:ABC-type transporter activity"/>
    <property type="evidence" value="ECO:0007669"/>
    <property type="project" value="InterPro"/>
</dbReference>
<dbReference type="InterPro" id="IPR047817">
    <property type="entry name" value="ABC2_TM_bact-type"/>
</dbReference>
<evidence type="ECO:0000256" key="4">
    <source>
        <dbReference type="ARBA" id="ARBA00022475"/>
    </source>
</evidence>
<keyword evidence="3 9" id="KW-0813">Transport</keyword>
<dbReference type="eggNOG" id="COG1682">
    <property type="taxonomic scope" value="Bacteria"/>
</dbReference>
<dbReference type="PROSITE" id="PS51012">
    <property type="entry name" value="ABC_TM2"/>
    <property type="match status" value="1"/>
</dbReference>
<dbReference type="GO" id="GO:0015920">
    <property type="term" value="P:lipopolysaccharide transport"/>
    <property type="evidence" value="ECO:0007669"/>
    <property type="project" value="TreeGrafter"/>
</dbReference>
<feature type="transmembrane region" description="Helical" evidence="9">
    <location>
        <begin position="138"/>
        <end position="160"/>
    </location>
</feature>
<dbReference type="InterPro" id="IPR013525">
    <property type="entry name" value="ABC2_TM"/>
</dbReference>
<feature type="transmembrane region" description="Helical" evidence="9">
    <location>
        <begin position="172"/>
        <end position="190"/>
    </location>
</feature>
<protein>
    <recommendedName>
        <fullName evidence="9">Transport permease protein</fullName>
    </recommendedName>
</protein>
<dbReference type="EMBL" id="ACBZ01000076">
    <property type="protein sequence ID" value="EEG49524.1"/>
    <property type="molecule type" value="Genomic_DNA"/>
</dbReference>
<evidence type="ECO:0000313" key="12">
    <source>
        <dbReference type="Proteomes" id="UP000003100"/>
    </source>
</evidence>
<evidence type="ECO:0000256" key="7">
    <source>
        <dbReference type="ARBA" id="ARBA00022989"/>
    </source>
</evidence>
<dbReference type="PANTHER" id="PTHR30413">
    <property type="entry name" value="INNER MEMBRANE TRANSPORT PERMEASE"/>
    <property type="match status" value="1"/>
</dbReference>
<evidence type="ECO:0000256" key="8">
    <source>
        <dbReference type="ARBA" id="ARBA00023136"/>
    </source>
</evidence>
<evidence type="ECO:0000256" key="6">
    <source>
        <dbReference type="ARBA" id="ARBA00022692"/>
    </source>
</evidence>
<feature type="transmembrane region" description="Helical" evidence="9">
    <location>
        <begin position="109"/>
        <end position="132"/>
    </location>
</feature>
<evidence type="ECO:0000259" key="10">
    <source>
        <dbReference type="PROSITE" id="PS51012"/>
    </source>
</evidence>
<keyword evidence="5" id="KW-0997">Cell inner membrane</keyword>
<evidence type="ECO:0000313" key="11">
    <source>
        <dbReference type="EMBL" id="EEG49524.1"/>
    </source>
</evidence>
<feature type="transmembrane region" description="Helical" evidence="9">
    <location>
        <begin position="61"/>
        <end position="81"/>
    </location>
</feature>
<evidence type="ECO:0000256" key="3">
    <source>
        <dbReference type="ARBA" id="ARBA00022448"/>
    </source>
</evidence>
<gene>
    <name evidence="11" type="ORF">RUMHYD_01557</name>
</gene>
<feature type="transmembrane region" description="Helical" evidence="9">
    <location>
        <begin position="230"/>
        <end position="249"/>
    </location>
</feature>
<proteinExistence type="inferred from homology"/>
<keyword evidence="8 9" id="KW-0472">Membrane</keyword>
<dbReference type="PANTHER" id="PTHR30413:SF8">
    <property type="entry name" value="TRANSPORT PERMEASE PROTEIN"/>
    <property type="match status" value="1"/>
</dbReference>
<keyword evidence="6 9" id="KW-0812">Transmembrane</keyword>
<comment type="caution">
    <text evidence="11">The sequence shown here is derived from an EMBL/GenBank/DDBJ whole genome shotgun (WGS) entry which is preliminary data.</text>
</comment>
<dbReference type="GeneID" id="86820208"/>
<dbReference type="GO" id="GO:0005886">
    <property type="term" value="C:plasma membrane"/>
    <property type="evidence" value="ECO:0007669"/>
    <property type="project" value="UniProtKB-SubCell"/>
</dbReference>
<feature type="domain" description="ABC transmembrane type-2" evidence="10">
    <location>
        <begin position="31"/>
        <end position="251"/>
    </location>
</feature>
<reference evidence="11 12" key="1">
    <citation type="submission" date="2009-01" db="EMBL/GenBank/DDBJ databases">
        <authorList>
            <person name="Fulton L."/>
            <person name="Clifton S."/>
            <person name="Fulton B."/>
            <person name="Xu J."/>
            <person name="Minx P."/>
            <person name="Pepin K.H."/>
            <person name="Johnson M."/>
            <person name="Bhonagiri V."/>
            <person name="Nash W.E."/>
            <person name="Mardis E.R."/>
            <person name="Wilson R.K."/>
        </authorList>
    </citation>
    <scope>NUCLEOTIDE SEQUENCE [LARGE SCALE GENOMIC DNA]</scope>
    <source>
        <strain evidence="12">DSM 10507 / JCM 14656 / S5a33</strain>
    </source>
</reference>
<dbReference type="HOGENOM" id="CLU_060703_1_1_9"/>
<evidence type="ECO:0000256" key="9">
    <source>
        <dbReference type="RuleBase" id="RU361157"/>
    </source>
</evidence>
<dbReference type="PATRIC" id="fig|476272.21.peg.2906"/>
<keyword evidence="12" id="KW-1185">Reference proteome</keyword>
<comment type="similarity">
    <text evidence="2 9">Belongs to the ABC-2 integral membrane protein family.</text>
</comment>
<sequence>MRFKNDLQKYWKYTQYAAKSQLKSEVASSYLNWLWWILDPLLFMLVYTFIALIVFKKSVEYFPVFVFIGLTCWNFFNKCVLGSVKVVKNNRQIVTKVYIPKFLLVVQKMLVNGFKMVISFGLVIIMMVIYQVPVTWKILYFFPLMLVLVLLTFGISNIMLHFGVFVDDLQNVMTVVLRLIFYMSGIFYSIGQTVPEPYQTILLKCNPMAFIMDSLRRCMLYSQLPGRKMLIIWGVIGLILSVISVKLVYKYENSYVKVI</sequence>
<evidence type="ECO:0000256" key="1">
    <source>
        <dbReference type="ARBA" id="ARBA00004429"/>
    </source>
</evidence>
<accession>C0CL36</accession>
<organism evidence="11 12">
    <name type="scientific">Blautia hydrogenotrophica (strain DSM 10507 / JCM 14656 / S5a33)</name>
    <name type="common">Ruminococcus hydrogenotrophicus</name>
    <dbReference type="NCBI Taxonomy" id="476272"/>
    <lineage>
        <taxon>Bacteria</taxon>
        <taxon>Bacillati</taxon>
        <taxon>Bacillota</taxon>
        <taxon>Clostridia</taxon>
        <taxon>Lachnospirales</taxon>
        <taxon>Lachnospiraceae</taxon>
        <taxon>Blautia</taxon>
    </lineage>
</organism>
<name>C0CL36_BLAHS</name>